<feature type="compositionally biased region" description="Low complexity" evidence="1">
    <location>
        <begin position="148"/>
        <end position="174"/>
    </location>
</feature>
<protein>
    <submittedName>
        <fullName evidence="2">Uncharacterized protein</fullName>
    </submittedName>
</protein>
<feature type="region of interest" description="Disordered" evidence="1">
    <location>
        <begin position="233"/>
        <end position="253"/>
    </location>
</feature>
<evidence type="ECO:0000313" key="2">
    <source>
        <dbReference type="EMBL" id="KAG5646883.1"/>
    </source>
</evidence>
<gene>
    <name evidence="2" type="ORF">DXG03_001959</name>
</gene>
<feature type="region of interest" description="Disordered" evidence="1">
    <location>
        <begin position="122"/>
        <end position="181"/>
    </location>
</feature>
<accession>A0A9P7GB90</accession>
<feature type="region of interest" description="Disordered" evidence="1">
    <location>
        <begin position="271"/>
        <end position="379"/>
    </location>
</feature>
<keyword evidence="3" id="KW-1185">Reference proteome</keyword>
<feature type="compositionally biased region" description="Low complexity" evidence="1">
    <location>
        <begin position="69"/>
        <end position="81"/>
    </location>
</feature>
<sequence>MTGELPHAIPGVPYITVDEVTPRGPSSTSTISSSSIASRTTSPFRPPPDSKHKGFTKHARTPSYASRPSLDSLDSNSSSSSHVAHSFLDIKERKAPPPPLHLDSSNLHPTTEAKAYTIVGNTPPAKATFETGALSPRRVGSRRSSYIAASPLSSDPSTPSTAGDAHSPSSPQMPSEEEVFRRRHEKVMRTLGEHVPIDLISSFVPRPTTPILTTIKKTNILPVPKILNVTVFPEPPTPPPAETTSKTPTPSTRIARRASITISNVTANLLPSGHARNKSREILGLDTPTTPRRSTSSTSYRPDPTVTSSSSPLSPLSPICPRVRMLKDSDRAGKLARRASISTPTFLPTSPKRDRFHGPPSSPPRPRLRAGLASTTTPGRDSVYVDIDATRPESMLVLSPLVFSKQASMLPEFKYVVEDEDGARPAKKVDEDDDADEGTTGSRTPPPTRLKHNLYARSDMGHGHKRYTHSNPHLPLLSSAPRAETPFQDYRDETRARAETPEPRRLGNSHAWLWSSSRTKVNVDLSGAQKELVKDKAGGRRDFVQRRERRQGWSGEWNQGDMQDVIAKLRNLK</sequence>
<name>A0A9P7GB90_9AGAR</name>
<feature type="region of interest" description="Disordered" evidence="1">
    <location>
        <begin position="421"/>
        <end position="484"/>
    </location>
</feature>
<feature type="compositionally biased region" description="Low complexity" evidence="1">
    <location>
        <begin position="26"/>
        <end position="42"/>
    </location>
</feature>
<dbReference type="EMBL" id="JABCKV010000015">
    <property type="protein sequence ID" value="KAG5646883.1"/>
    <property type="molecule type" value="Genomic_DNA"/>
</dbReference>
<feature type="region of interest" description="Disordered" evidence="1">
    <location>
        <begin position="1"/>
        <end position="107"/>
    </location>
</feature>
<dbReference type="OrthoDB" id="3232670at2759"/>
<dbReference type="Proteomes" id="UP000775547">
    <property type="component" value="Unassembled WGS sequence"/>
</dbReference>
<reference evidence="2" key="1">
    <citation type="submission" date="2020-07" db="EMBL/GenBank/DDBJ databases">
        <authorList>
            <person name="Nieuwenhuis M."/>
            <person name="Van De Peppel L.J.J."/>
        </authorList>
    </citation>
    <scope>NUCLEOTIDE SEQUENCE</scope>
    <source>
        <strain evidence="2">AP01</strain>
        <tissue evidence="2">Mycelium</tissue>
    </source>
</reference>
<dbReference type="AlphaFoldDB" id="A0A9P7GB90"/>
<comment type="caution">
    <text evidence="2">The sequence shown here is derived from an EMBL/GenBank/DDBJ whole genome shotgun (WGS) entry which is preliminary data.</text>
</comment>
<evidence type="ECO:0000313" key="3">
    <source>
        <dbReference type="Proteomes" id="UP000775547"/>
    </source>
</evidence>
<evidence type="ECO:0000256" key="1">
    <source>
        <dbReference type="SAM" id="MobiDB-lite"/>
    </source>
</evidence>
<organism evidence="2 3">
    <name type="scientific">Asterophora parasitica</name>
    <dbReference type="NCBI Taxonomy" id="117018"/>
    <lineage>
        <taxon>Eukaryota</taxon>
        <taxon>Fungi</taxon>
        <taxon>Dikarya</taxon>
        <taxon>Basidiomycota</taxon>
        <taxon>Agaricomycotina</taxon>
        <taxon>Agaricomycetes</taxon>
        <taxon>Agaricomycetidae</taxon>
        <taxon>Agaricales</taxon>
        <taxon>Tricholomatineae</taxon>
        <taxon>Lyophyllaceae</taxon>
        <taxon>Asterophora</taxon>
    </lineage>
</organism>
<reference evidence="2" key="2">
    <citation type="submission" date="2021-10" db="EMBL/GenBank/DDBJ databases">
        <title>Phylogenomics reveals ancestral predisposition of the termite-cultivated fungus Termitomyces towards a domesticated lifestyle.</title>
        <authorList>
            <person name="Auxier B."/>
            <person name="Grum-Grzhimaylo A."/>
            <person name="Cardenas M.E."/>
            <person name="Lodge J.D."/>
            <person name="Laessoe T."/>
            <person name="Pedersen O."/>
            <person name="Smith M.E."/>
            <person name="Kuyper T.W."/>
            <person name="Franco-Molano E.A."/>
            <person name="Baroni T.J."/>
            <person name="Aanen D.K."/>
        </authorList>
    </citation>
    <scope>NUCLEOTIDE SEQUENCE</scope>
    <source>
        <strain evidence="2">AP01</strain>
        <tissue evidence="2">Mycelium</tissue>
    </source>
</reference>
<proteinExistence type="predicted"/>
<feature type="compositionally biased region" description="Low complexity" evidence="1">
    <location>
        <begin position="286"/>
        <end position="317"/>
    </location>
</feature>
<feature type="compositionally biased region" description="Low complexity" evidence="1">
    <location>
        <begin position="242"/>
        <end position="252"/>
    </location>
</feature>